<gene>
    <name evidence="2" type="ORF">C823_01325</name>
</gene>
<feature type="transmembrane region" description="Helical" evidence="1">
    <location>
        <begin position="12"/>
        <end position="30"/>
    </location>
</feature>
<evidence type="ECO:0000313" key="2">
    <source>
        <dbReference type="EMBL" id="EMZ33785.1"/>
    </source>
</evidence>
<keyword evidence="1" id="KW-0812">Transmembrane</keyword>
<dbReference type="PATRIC" id="fig|1235802.3.peg.1414"/>
<dbReference type="OrthoDB" id="1778891at2"/>
<dbReference type="AlphaFoldDB" id="N2B5U4"/>
<organism evidence="2 3">
    <name type="scientific">Eubacterium plexicaudatum ASF492</name>
    <dbReference type="NCBI Taxonomy" id="1235802"/>
    <lineage>
        <taxon>Bacteria</taxon>
        <taxon>Bacillati</taxon>
        <taxon>Bacillota</taxon>
        <taxon>Clostridia</taxon>
        <taxon>Eubacteriales</taxon>
        <taxon>Eubacteriaceae</taxon>
        <taxon>Eubacterium</taxon>
    </lineage>
</organism>
<keyword evidence="3" id="KW-1185">Reference proteome</keyword>
<accession>N2B5U4</accession>
<dbReference type="eggNOG" id="ENOG5032RUQ">
    <property type="taxonomic scope" value="Bacteria"/>
</dbReference>
<dbReference type="EMBL" id="AQFT01000039">
    <property type="protein sequence ID" value="EMZ33785.1"/>
    <property type="molecule type" value="Genomic_DNA"/>
</dbReference>
<sequence>MFRRLNKALPELLLGIFIYGIVIQAAGVWFSEDKLRYSSGLWIGILTAMAMAYHIALIIAESVDAVDPQKARTRIIAKGILRYVSVVIVFTVTMYFDLGNLITLFIGVMGLKISAYLQPTLHKVLIKVTEKGGGSSDETNSMEREVKM</sequence>
<feature type="transmembrane region" description="Helical" evidence="1">
    <location>
        <begin position="75"/>
        <end position="95"/>
    </location>
</feature>
<keyword evidence="1" id="KW-0472">Membrane</keyword>
<evidence type="ECO:0000256" key="1">
    <source>
        <dbReference type="SAM" id="Phobius"/>
    </source>
</evidence>
<dbReference type="Proteomes" id="UP000012589">
    <property type="component" value="Unassembled WGS sequence"/>
</dbReference>
<dbReference type="HOGENOM" id="CLU_147317_0_0_9"/>
<reference evidence="2 3" key="1">
    <citation type="journal article" date="2014" name="Genome Announc.">
        <title>Draft genome sequences of the altered schaedler flora, a defined bacterial community from gnotobiotic mice.</title>
        <authorList>
            <person name="Wannemuehler M.J."/>
            <person name="Overstreet A.M."/>
            <person name="Ward D.V."/>
            <person name="Phillips G.J."/>
        </authorList>
    </citation>
    <scope>NUCLEOTIDE SEQUENCE [LARGE SCALE GENOMIC DNA]</scope>
    <source>
        <strain evidence="2 3">ASF492</strain>
    </source>
</reference>
<comment type="caution">
    <text evidence="2">The sequence shown here is derived from an EMBL/GenBank/DDBJ whole genome shotgun (WGS) entry which is preliminary data.</text>
</comment>
<protein>
    <recommendedName>
        <fullName evidence="4">ATP synthase I</fullName>
    </recommendedName>
</protein>
<proteinExistence type="predicted"/>
<evidence type="ECO:0008006" key="4">
    <source>
        <dbReference type="Google" id="ProtNLM"/>
    </source>
</evidence>
<name>N2B5U4_9FIRM</name>
<keyword evidence="1" id="KW-1133">Transmembrane helix</keyword>
<evidence type="ECO:0000313" key="3">
    <source>
        <dbReference type="Proteomes" id="UP000012589"/>
    </source>
</evidence>
<dbReference type="STRING" id="1235802.C823_01325"/>
<feature type="transmembrane region" description="Helical" evidence="1">
    <location>
        <begin position="42"/>
        <end position="63"/>
    </location>
</feature>